<dbReference type="InterPro" id="IPR032198">
    <property type="entry name" value="E2F_CC-MB"/>
</dbReference>
<feature type="region of interest" description="Disordered" evidence="6">
    <location>
        <begin position="210"/>
        <end position="241"/>
    </location>
</feature>
<evidence type="ECO:0000256" key="3">
    <source>
        <dbReference type="ARBA" id="ARBA00023125"/>
    </source>
</evidence>
<dbReference type="GO" id="GO:0046983">
    <property type="term" value="F:protein dimerization activity"/>
    <property type="evidence" value="ECO:0007669"/>
    <property type="project" value="InterPro"/>
</dbReference>
<dbReference type="GO" id="GO:0000981">
    <property type="term" value="F:DNA-binding transcription factor activity, RNA polymerase II-specific"/>
    <property type="evidence" value="ECO:0007669"/>
    <property type="project" value="TreeGrafter"/>
</dbReference>
<keyword evidence="5" id="KW-0539">Nucleus</keyword>
<name>A0A8J2SNS9_9STRA</name>
<evidence type="ECO:0000256" key="4">
    <source>
        <dbReference type="ARBA" id="ARBA00023163"/>
    </source>
</evidence>
<dbReference type="InterPro" id="IPR003316">
    <property type="entry name" value="E2F_WHTH_DNA-bd_dom"/>
</dbReference>
<feature type="domain" description="E2F/DP family winged-helix DNA-binding" evidence="7">
    <location>
        <begin position="10"/>
        <end position="75"/>
    </location>
</feature>
<dbReference type="InterPro" id="IPR037241">
    <property type="entry name" value="E2F-DP_heterodim"/>
</dbReference>
<dbReference type="EMBL" id="CAKKNE010000004">
    <property type="protein sequence ID" value="CAH0373818.1"/>
    <property type="molecule type" value="Genomic_DNA"/>
</dbReference>
<dbReference type="GO" id="GO:0000978">
    <property type="term" value="F:RNA polymerase II cis-regulatory region sequence-specific DNA binding"/>
    <property type="evidence" value="ECO:0007669"/>
    <property type="project" value="InterPro"/>
</dbReference>
<evidence type="ECO:0000256" key="5">
    <source>
        <dbReference type="RuleBase" id="RU003796"/>
    </source>
</evidence>
<evidence type="ECO:0000256" key="2">
    <source>
        <dbReference type="ARBA" id="ARBA00023015"/>
    </source>
</evidence>
<dbReference type="PANTHER" id="PTHR12081">
    <property type="entry name" value="TRANSCRIPTION FACTOR E2F"/>
    <property type="match status" value="1"/>
</dbReference>
<dbReference type="InterPro" id="IPR015633">
    <property type="entry name" value="E2F"/>
</dbReference>
<dbReference type="InterPro" id="IPR036388">
    <property type="entry name" value="WH-like_DNA-bd_sf"/>
</dbReference>
<evidence type="ECO:0000256" key="1">
    <source>
        <dbReference type="ARBA" id="ARBA00010940"/>
    </source>
</evidence>
<evidence type="ECO:0000259" key="7">
    <source>
        <dbReference type="SMART" id="SM01372"/>
    </source>
</evidence>
<gene>
    <name evidence="8" type="ORF">PECAL_4P10590</name>
</gene>
<keyword evidence="9" id="KW-1185">Reference proteome</keyword>
<dbReference type="InterPro" id="IPR036390">
    <property type="entry name" value="WH_DNA-bd_sf"/>
</dbReference>
<dbReference type="Gene3D" id="6.10.250.540">
    <property type="match status" value="1"/>
</dbReference>
<dbReference type="SUPFAM" id="SSF46785">
    <property type="entry name" value="Winged helix' DNA-binding domain"/>
    <property type="match status" value="1"/>
</dbReference>
<dbReference type="SUPFAM" id="SSF144074">
    <property type="entry name" value="E2F-DP heterodimerization region"/>
    <property type="match status" value="1"/>
</dbReference>
<keyword evidence="3 5" id="KW-0238">DNA-binding</keyword>
<evidence type="ECO:0000256" key="6">
    <source>
        <dbReference type="SAM" id="MobiDB-lite"/>
    </source>
</evidence>
<dbReference type="GO" id="GO:0090575">
    <property type="term" value="C:RNA polymerase II transcription regulator complex"/>
    <property type="evidence" value="ECO:0007669"/>
    <property type="project" value="TreeGrafter"/>
</dbReference>
<sequence length="286" mass="31065">MAEAPASSARYDSSLGLLTKKFVALIKSQPHGSLDLNHAAAQLGVQKRRIYDITNVLEGIGLIEKTTKNNIAWKGNRTPHPDDEPNSSDDEDDEETLRVRHEAEALRAEAATLDNCVEHLERARAEFARTHASDLSVTHADLRAVPGLSDETIIALRAPPGTDLEVPDPHSTSTAKYQLRLRSPLAPIEVFLVDRADREDSEDREVARLSANASLQSAARPRSGTPPEQVARPVVSSAAVKTPPSFATPRILAKHTPNADQLDKDFVFDPGTLLGTVPTIPKIPQP</sequence>
<keyword evidence="4 5" id="KW-0804">Transcription</keyword>
<protein>
    <recommendedName>
        <fullName evidence="7">E2F/DP family winged-helix DNA-binding domain-containing protein</fullName>
    </recommendedName>
</protein>
<comment type="similarity">
    <text evidence="1 5">Belongs to the E2F/DP family.</text>
</comment>
<reference evidence="8" key="1">
    <citation type="submission" date="2021-11" db="EMBL/GenBank/DDBJ databases">
        <authorList>
            <consortium name="Genoscope - CEA"/>
            <person name="William W."/>
        </authorList>
    </citation>
    <scope>NUCLEOTIDE SEQUENCE</scope>
</reference>
<dbReference type="SMART" id="SM01372">
    <property type="entry name" value="E2F_TDP"/>
    <property type="match status" value="1"/>
</dbReference>
<comment type="subcellular location">
    <subcellularLocation>
        <location evidence="5">Nucleus</location>
    </subcellularLocation>
</comment>
<dbReference type="PANTHER" id="PTHR12081:SF18">
    <property type="entry name" value="TRANSCRIPTION FACTOR E2F2-RELATED"/>
    <property type="match status" value="1"/>
</dbReference>
<comment type="caution">
    <text evidence="8">The sequence shown here is derived from an EMBL/GenBank/DDBJ whole genome shotgun (WGS) entry which is preliminary data.</text>
</comment>
<organism evidence="8 9">
    <name type="scientific">Pelagomonas calceolata</name>
    <dbReference type="NCBI Taxonomy" id="35677"/>
    <lineage>
        <taxon>Eukaryota</taxon>
        <taxon>Sar</taxon>
        <taxon>Stramenopiles</taxon>
        <taxon>Ochrophyta</taxon>
        <taxon>Pelagophyceae</taxon>
        <taxon>Pelagomonadales</taxon>
        <taxon>Pelagomonadaceae</taxon>
        <taxon>Pelagomonas</taxon>
    </lineage>
</organism>
<proteinExistence type="inferred from homology"/>
<keyword evidence="2 5" id="KW-0805">Transcription regulation</keyword>
<dbReference type="Pfam" id="PF16421">
    <property type="entry name" value="E2F_CC-MB"/>
    <property type="match status" value="1"/>
</dbReference>
<dbReference type="Gene3D" id="1.10.10.10">
    <property type="entry name" value="Winged helix-like DNA-binding domain superfamily/Winged helix DNA-binding domain"/>
    <property type="match status" value="1"/>
</dbReference>
<feature type="region of interest" description="Disordered" evidence="6">
    <location>
        <begin position="72"/>
        <end position="98"/>
    </location>
</feature>
<dbReference type="Pfam" id="PF02319">
    <property type="entry name" value="WHD_E2F_TDP"/>
    <property type="match status" value="1"/>
</dbReference>
<evidence type="ECO:0000313" key="9">
    <source>
        <dbReference type="Proteomes" id="UP000789595"/>
    </source>
</evidence>
<dbReference type="OrthoDB" id="1743261at2759"/>
<dbReference type="AlphaFoldDB" id="A0A8J2SNS9"/>
<evidence type="ECO:0000313" key="8">
    <source>
        <dbReference type="EMBL" id="CAH0373818.1"/>
    </source>
</evidence>
<dbReference type="Proteomes" id="UP000789595">
    <property type="component" value="Unassembled WGS sequence"/>
</dbReference>
<dbReference type="FunFam" id="1.10.10.10:FF:000008">
    <property type="entry name" value="E2F transcription factor 1"/>
    <property type="match status" value="1"/>
</dbReference>
<accession>A0A8J2SNS9</accession>
<feature type="compositionally biased region" description="Acidic residues" evidence="6">
    <location>
        <begin position="84"/>
        <end position="95"/>
    </location>
</feature>